<comment type="caution">
    <text evidence="1">The sequence shown here is derived from an EMBL/GenBank/DDBJ whole genome shotgun (WGS) entry which is preliminary data.</text>
</comment>
<organism evidence="1 2">
    <name type="scientific">Smallanthus sonchifolius</name>
    <dbReference type="NCBI Taxonomy" id="185202"/>
    <lineage>
        <taxon>Eukaryota</taxon>
        <taxon>Viridiplantae</taxon>
        <taxon>Streptophyta</taxon>
        <taxon>Embryophyta</taxon>
        <taxon>Tracheophyta</taxon>
        <taxon>Spermatophyta</taxon>
        <taxon>Magnoliopsida</taxon>
        <taxon>eudicotyledons</taxon>
        <taxon>Gunneridae</taxon>
        <taxon>Pentapetalae</taxon>
        <taxon>asterids</taxon>
        <taxon>campanulids</taxon>
        <taxon>Asterales</taxon>
        <taxon>Asteraceae</taxon>
        <taxon>Asteroideae</taxon>
        <taxon>Heliantheae alliance</taxon>
        <taxon>Millerieae</taxon>
        <taxon>Smallanthus</taxon>
    </lineage>
</organism>
<protein>
    <submittedName>
        <fullName evidence="1">Uncharacterized protein</fullName>
    </submittedName>
</protein>
<reference evidence="1 2" key="2">
    <citation type="journal article" date="2022" name="Mol. Ecol. Resour.">
        <title>The genomes of chicory, endive, great burdock and yacon provide insights into Asteraceae paleo-polyploidization history and plant inulin production.</title>
        <authorList>
            <person name="Fan W."/>
            <person name="Wang S."/>
            <person name="Wang H."/>
            <person name="Wang A."/>
            <person name="Jiang F."/>
            <person name="Liu H."/>
            <person name="Zhao H."/>
            <person name="Xu D."/>
            <person name="Zhang Y."/>
        </authorList>
    </citation>
    <scope>NUCLEOTIDE SEQUENCE [LARGE SCALE GENOMIC DNA]</scope>
    <source>
        <strain evidence="2">cv. Yunnan</strain>
        <tissue evidence="1">Leaves</tissue>
    </source>
</reference>
<evidence type="ECO:0000313" key="1">
    <source>
        <dbReference type="EMBL" id="KAI3785680.1"/>
    </source>
</evidence>
<reference evidence="2" key="1">
    <citation type="journal article" date="2022" name="Mol. Ecol. Resour.">
        <title>The genomes of chicory, endive, great burdock and yacon provide insights into Asteraceae palaeo-polyploidization history and plant inulin production.</title>
        <authorList>
            <person name="Fan W."/>
            <person name="Wang S."/>
            <person name="Wang H."/>
            <person name="Wang A."/>
            <person name="Jiang F."/>
            <person name="Liu H."/>
            <person name="Zhao H."/>
            <person name="Xu D."/>
            <person name="Zhang Y."/>
        </authorList>
    </citation>
    <scope>NUCLEOTIDE SEQUENCE [LARGE SCALE GENOMIC DNA]</scope>
    <source>
        <strain evidence="2">cv. Yunnan</strain>
    </source>
</reference>
<sequence length="116" mass="13319">MISCVCRIQKFLDFNNSTNASSSYVHLHLVHDYDDNEKLFFGDQDQSFLQNLLWVLTPGLEGSLTNPRTKQPRIRLALVDHQLNLVSMLHLFVAVKQQGLLLMKQYHPYPAFCGGE</sequence>
<proteinExistence type="predicted"/>
<keyword evidence="2" id="KW-1185">Reference proteome</keyword>
<dbReference type="EMBL" id="CM042031">
    <property type="protein sequence ID" value="KAI3785680.1"/>
    <property type="molecule type" value="Genomic_DNA"/>
</dbReference>
<gene>
    <name evidence="1" type="ORF">L1987_44804</name>
</gene>
<accession>A0ACB9GRH1</accession>
<dbReference type="Proteomes" id="UP001056120">
    <property type="component" value="Linkage Group LG14"/>
</dbReference>
<name>A0ACB9GRH1_9ASTR</name>
<evidence type="ECO:0000313" key="2">
    <source>
        <dbReference type="Proteomes" id="UP001056120"/>
    </source>
</evidence>